<dbReference type="RefSeq" id="WP_037197848.1">
    <property type="nucleotide sequence ID" value="NZ_FMAF01000042.1"/>
</dbReference>
<dbReference type="AlphaFoldDB" id="A0A1C3XHH4"/>
<protein>
    <submittedName>
        <fullName evidence="1">Uncharacterized protein</fullName>
    </submittedName>
</protein>
<name>A0A1C3XHH4_9HYPH</name>
<gene>
    <name evidence="1" type="ORF">GA0061101_14216</name>
</gene>
<dbReference type="Proteomes" id="UP000199205">
    <property type="component" value="Unassembled WGS sequence"/>
</dbReference>
<proteinExistence type="predicted"/>
<evidence type="ECO:0000313" key="1">
    <source>
        <dbReference type="EMBL" id="SCB51698.1"/>
    </source>
</evidence>
<evidence type="ECO:0000313" key="2">
    <source>
        <dbReference type="Proteomes" id="UP000199205"/>
    </source>
</evidence>
<sequence length="104" mass="11693">MHELLEWLKDQKGGVRTFSDFRNMSLSIRYARPTNAALARLLGDLSGRFADAYDDQPLRATVADEAMSRLLNFVERAVAIEAATPEERLHLLNDIGVSELEDCN</sequence>
<accession>A0A1C3XHH4</accession>
<dbReference type="OrthoDB" id="7354890at2"/>
<dbReference type="EMBL" id="FMAF01000042">
    <property type="protein sequence ID" value="SCB51698.1"/>
    <property type="molecule type" value="Genomic_DNA"/>
</dbReference>
<organism evidence="1 2">
    <name type="scientific">Rhizobium lusitanum</name>
    <dbReference type="NCBI Taxonomy" id="293958"/>
    <lineage>
        <taxon>Bacteria</taxon>
        <taxon>Pseudomonadati</taxon>
        <taxon>Pseudomonadota</taxon>
        <taxon>Alphaproteobacteria</taxon>
        <taxon>Hyphomicrobiales</taxon>
        <taxon>Rhizobiaceae</taxon>
        <taxon>Rhizobium/Agrobacterium group</taxon>
        <taxon>Rhizobium</taxon>
    </lineage>
</organism>
<reference evidence="1 2" key="1">
    <citation type="submission" date="2016-08" db="EMBL/GenBank/DDBJ databases">
        <authorList>
            <person name="Seilhamer J.J."/>
        </authorList>
    </citation>
    <scope>NUCLEOTIDE SEQUENCE [LARGE SCALE GENOMIC DNA]</scope>
    <source>
        <strain evidence="1 2">P1-7</strain>
    </source>
</reference>